<gene>
    <name evidence="1" type="ORF">M9H77_03163</name>
</gene>
<sequence length="125" mass="14091">MKLYVDLLRLLSVLLGCGVFPCLGMRLAVEDSECFFSVWFVRLMISGCLLTTRSYLGHAGGISVLFLILVLVFAQSRRSAGRSGSSRLNDWRSASRSSGCLFLWYLYYPETLGLWFFGLRICNVV</sequence>
<reference evidence="2" key="1">
    <citation type="journal article" date="2023" name="Nat. Plants">
        <title>Single-cell RNA sequencing provides a high-resolution roadmap for understanding the multicellular compartmentation of specialized metabolism.</title>
        <authorList>
            <person name="Sun S."/>
            <person name="Shen X."/>
            <person name="Li Y."/>
            <person name="Li Y."/>
            <person name="Wang S."/>
            <person name="Li R."/>
            <person name="Zhang H."/>
            <person name="Shen G."/>
            <person name="Guo B."/>
            <person name="Wei J."/>
            <person name="Xu J."/>
            <person name="St-Pierre B."/>
            <person name="Chen S."/>
            <person name="Sun C."/>
        </authorList>
    </citation>
    <scope>NUCLEOTIDE SEQUENCE [LARGE SCALE GENOMIC DNA]</scope>
</reference>
<keyword evidence="2" id="KW-1185">Reference proteome</keyword>
<proteinExistence type="predicted"/>
<accession>A0ACC0CAG9</accession>
<name>A0ACC0CAG9_CATRO</name>
<comment type="caution">
    <text evidence="1">The sequence shown here is derived from an EMBL/GenBank/DDBJ whole genome shotgun (WGS) entry which is preliminary data.</text>
</comment>
<evidence type="ECO:0000313" key="1">
    <source>
        <dbReference type="EMBL" id="KAI5681935.1"/>
    </source>
</evidence>
<evidence type="ECO:0000313" key="2">
    <source>
        <dbReference type="Proteomes" id="UP001060085"/>
    </source>
</evidence>
<dbReference type="EMBL" id="CM044701">
    <property type="protein sequence ID" value="KAI5681935.1"/>
    <property type="molecule type" value="Genomic_DNA"/>
</dbReference>
<organism evidence="1 2">
    <name type="scientific">Catharanthus roseus</name>
    <name type="common">Madagascar periwinkle</name>
    <name type="synonym">Vinca rosea</name>
    <dbReference type="NCBI Taxonomy" id="4058"/>
    <lineage>
        <taxon>Eukaryota</taxon>
        <taxon>Viridiplantae</taxon>
        <taxon>Streptophyta</taxon>
        <taxon>Embryophyta</taxon>
        <taxon>Tracheophyta</taxon>
        <taxon>Spermatophyta</taxon>
        <taxon>Magnoliopsida</taxon>
        <taxon>eudicotyledons</taxon>
        <taxon>Gunneridae</taxon>
        <taxon>Pentapetalae</taxon>
        <taxon>asterids</taxon>
        <taxon>lamiids</taxon>
        <taxon>Gentianales</taxon>
        <taxon>Apocynaceae</taxon>
        <taxon>Rauvolfioideae</taxon>
        <taxon>Vinceae</taxon>
        <taxon>Catharanthinae</taxon>
        <taxon>Catharanthus</taxon>
    </lineage>
</organism>
<protein>
    <submittedName>
        <fullName evidence="1">Uncharacterized protein</fullName>
    </submittedName>
</protein>
<dbReference type="Proteomes" id="UP001060085">
    <property type="component" value="Linkage Group LG01"/>
</dbReference>